<evidence type="ECO:0000313" key="10">
    <source>
        <dbReference type="Proteomes" id="UP001199424"/>
    </source>
</evidence>
<reference evidence="9" key="1">
    <citation type="submission" date="2021-10" db="EMBL/GenBank/DDBJ databases">
        <title>Anaerobic single-cell dispensing facilitates the cultivation of human gut bacteria.</title>
        <authorList>
            <person name="Afrizal A."/>
        </authorList>
    </citation>
    <scope>NUCLEOTIDE SEQUENCE</scope>
    <source>
        <strain evidence="9">CLA-AA-H250</strain>
    </source>
</reference>
<evidence type="ECO:0000256" key="2">
    <source>
        <dbReference type="ARBA" id="ARBA00022491"/>
    </source>
</evidence>
<evidence type="ECO:0000256" key="7">
    <source>
        <dbReference type="HAMAP-Rule" id="MF_01131"/>
    </source>
</evidence>
<dbReference type="Pfam" id="PF06971">
    <property type="entry name" value="Put_DNA-bind_N"/>
    <property type="match status" value="1"/>
</dbReference>
<comment type="function">
    <text evidence="7">Modulates transcription in response to changes in cellular NADH/NAD(+) redox state.</text>
</comment>
<gene>
    <name evidence="7" type="primary">rex</name>
    <name evidence="9" type="ORF">LKD31_00745</name>
</gene>
<dbReference type="PANTHER" id="PTHR35786">
    <property type="entry name" value="REDOX-SENSING TRANSCRIPTIONAL REPRESSOR REX"/>
    <property type="match status" value="1"/>
</dbReference>
<evidence type="ECO:0000256" key="4">
    <source>
        <dbReference type="ARBA" id="ARBA00023027"/>
    </source>
</evidence>
<comment type="caution">
    <text evidence="9">The sequence shown here is derived from an EMBL/GenBank/DDBJ whole genome shotgun (WGS) entry which is preliminary data.</text>
</comment>
<dbReference type="Gene3D" id="1.10.10.10">
    <property type="entry name" value="Winged helix-like DNA-binding domain superfamily/Winged helix DNA-binding domain"/>
    <property type="match status" value="1"/>
</dbReference>
<keyword evidence="3 7" id="KW-0805">Transcription regulation</keyword>
<sequence>MQKKPYISMPVIRRLPRYYRFLRHLDKRGVTRISSKELSEKMGFTASQVRQDFNCFGGYGQQGYGYGVHQLCEEIGSILGVDRAHKCILIGAGNLGKAIATHISYNFAGFDLIGIFDNSEQVVGQQIADLRVLPAAGIRRFCSENAPLMAILCVPDSAVKSVVELLYDIGIKSYWNFSHYDIALRYPDTIVENVHLNDSMMTLCYRVTENEKSS</sequence>
<dbReference type="GO" id="GO:0003677">
    <property type="term" value="F:DNA binding"/>
    <property type="evidence" value="ECO:0007669"/>
    <property type="project" value="UniProtKB-UniRule"/>
</dbReference>
<dbReference type="GO" id="GO:0003700">
    <property type="term" value="F:DNA-binding transcription factor activity"/>
    <property type="evidence" value="ECO:0007669"/>
    <property type="project" value="UniProtKB-UniRule"/>
</dbReference>
<comment type="subunit">
    <text evidence="7">Homodimer.</text>
</comment>
<proteinExistence type="inferred from homology"/>
<dbReference type="InterPro" id="IPR022876">
    <property type="entry name" value="Tscrpt_rep_Rex"/>
</dbReference>
<dbReference type="GO" id="GO:0051775">
    <property type="term" value="P:response to redox state"/>
    <property type="evidence" value="ECO:0007669"/>
    <property type="project" value="InterPro"/>
</dbReference>
<dbReference type="RefSeq" id="WP_176821283.1">
    <property type="nucleotide sequence ID" value="NZ_JAJEQC010000001.1"/>
</dbReference>
<dbReference type="Gene3D" id="3.40.50.720">
    <property type="entry name" value="NAD(P)-binding Rossmann-like Domain"/>
    <property type="match status" value="1"/>
</dbReference>
<dbReference type="InterPro" id="IPR036390">
    <property type="entry name" value="WH_DNA-bd_sf"/>
</dbReference>
<dbReference type="EMBL" id="JAJEQC010000001">
    <property type="protein sequence ID" value="MCC2135547.1"/>
    <property type="molecule type" value="Genomic_DNA"/>
</dbReference>
<evidence type="ECO:0000256" key="5">
    <source>
        <dbReference type="ARBA" id="ARBA00023125"/>
    </source>
</evidence>
<keyword evidence="1 7" id="KW-0963">Cytoplasm</keyword>
<evidence type="ECO:0000259" key="8">
    <source>
        <dbReference type="SMART" id="SM00881"/>
    </source>
</evidence>
<evidence type="ECO:0000256" key="3">
    <source>
        <dbReference type="ARBA" id="ARBA00023015"/>
    </source>
</evidence>
<dbReference type="NCBIfam" id="NF003994">
    <property type="entry name" value="PRK05472.2-3"/>
    <property type="match status" value="1"/>
</dbReference>
<dbReference type="Pfam" id="PF02629">
    <property type="entry name" value="CoA_binding"/>
    <property type="match status" value="1"/>
</dbReference>
<protein>
    <recommendedName>
        <fullName evidence="7">Redox-sensing transcriptional repressor Rex</fullName>
    </recommendedName>
</protein>
<dbReference type="GO" id="GO:0045892">
    <property type="term" value="P:negative regulation of DNA-templated transcription"/>
    <property type="evidence" value="ECO:0007669"/>
    <property type="project" value="InterPro"/>
</dbReference>
<keyword evidence="5 7" id="KW-0238">DNA-binding</keyword>
<dbReference type="PANTHER" id="PTHR35786:SF1">
    <property type="entry name" value="REDOX-SENSING TRANSCRIPTIONAL REPRESSOR REX 1"/>
    <property type="match status" value="1"/>
</dbReference>
<dbReference type="AlphaFoldDB" id="A0AAE3AG32"/>
<keyword evidence="6 7" id="KW-0804">Transcription</keyword>
<organism evidence="9 10">
    <name type="scientific">Hominenteromicrobium mulieris</name>
    <dbReference type="NCBI Taxonomy" id="2885357"/>
    <lineage>
        <taxon>Bacteria</taxon>
        <taxon>Bacillati</taxon>
        <taxon>Bacillota</taxon>
        <taxon>Clostridia</taxon>
        <taxon>Eubacteriales</taxon>
        <taxon>Oscillospiraceae</taxon>
        <taxon>Hominenteromicrobium</taxon>
    </lineage>
</organism>
<feature type="DNA-binding region" description="H-T-H motif" evidence="7">
    <location>
        <begin position="17"/>
        <end position="56"/>
    </location>
</feature>
<dbReference type="GO" id="GO:0005737">
    <property type="term" value="C:cytoplasm"/>
    <property type="evidence" value="ECO:0007669"/>
    <property type="project" value="UniProtKB-SubCell"/>
</dbReference>
<dbReference type="NCBIfam" id="NF003990">
    <property type="entry name" value="PRK05472.1-4"/>
    <property type="match status" value="1"/>
</dbReference>
<evidence type="ECO:0000256" key="6">
    <source>
        <dbReference type="ARBA" id="ARBA00023163"/>
    </source>
</evidence>
<feature type="binding site" evidence="7">
    <location>
        <begin position="91"/>
        <end position="96"/>
    </location>
    <ligand>
        <name>NAD(+)</name>
        <dbReference type="ChEBI" id="CHEBI:57540"/>
    </ligand>
</feature>
<dbReference type="InterPro" id="IPR036291">
    <property type="entry name" value="NAD(P)-bd_dom_sf"/>
</dbReference>
<dbReference type="InterPro" id="IPR009718">
    <property type="entry name" value="Rex_DNA-bd_C_dom"/>
</dbReference>
<dbReference type="SUPFAM" id="SSF51735">
    <property type="entry name" value="NAD(P)-binding Rossmann-fold domains"/>
    <property type="match status" value="1"/>
</dbReference>
<dbReference type="InterPro" id="IPR003781">
    <property type="entry name" value="CoA-bd"/>
</dbReference>
<dbReference type="InterPro" id="IPR036388">
    <property type="entry name" value="WH-like_DNA-bd_sf"/>
</dbReference>
<keyword evidence="2 7" id="KW-0678">Repressor</keyword>
<dbReference type="NCBIfam" id="NF003995">
    <property type="entry name" value="PRK05472.2-4"/>
    <property type="match status" value="1"/>
</dbReference>
<keyword evidence="4 7" id="KW-0520">NAD</keyword>
<evidence type="ECO:0000313" key="9">
    <source>
        <dbReference type="EMBL" id="MCC2135547.1"/>
    </source>
</evidence>
<dbReference type="SMART" id="SM00881">
    <property type="entry name" value="CoA_binding"/>
    <property type="match status" value="1"/>
</dbReference>
<keyword evidence="10" id="KW-1185">Reference proteome</keyword>
<dbReference type="Proteomes" id="UP001199424">
    <property type="component" value="Unassembled WGS sequence"/>
</dbReference>
<dbReference type="NCBIfam" id="NF003996">
    <property type="entry name" value="PRK05472.2-5"/>
    <property type="match status" value="1"/>
</dbReference>
<feature type="domain" description="CoA-binding" evidence="8">
    <location>
        <begin position="80"/>
        <end position="181"/>
    </location>
</feature>
<comment type="similarity">
    <text evidence="7">Belongs to the transcriptional regulatory Rex family.</text>
</comment>
<dbReference type="SUPFAM" id="SSF46785">
    <property type="entry name" value="Winged helix' DNA-binding domain"/>
    <property type="match status" value="1"/>
</dbReference>
<comment type="subcellular location">
    <subcellularLocation>
        <location evidence="7">Cytoplasm</location>
    </subcellularLocation>
</comment>
<dbReference type="HAMAP" id="MF_01131">
    <property type="entry name" value="Rex"/>
    <property type="match status" value="1"/>
</dbReference>
<evidence type="ECO:0000256" key="1">
    <source>
        <dbReference type="ARBA" id="ARBA00022490"/>
    </source>
</evidence>
<accession>A0AAE3AG32</accession>
<name>A0AAE3AG32_9FIRM</name>